<name>A0ABT7AIY6_9HYPH</name>
<reference evidence="2 3" key="1">
    <citation type="submission" date="2023-05" db="EMBL/GenBank/DDBJ databases">
        <title>Chelatococcus sp. nov., a moderately thermophilic bacterium isolated from hot spring microbial mat.</title>
        <authorList>
            <person name="Hu C.-J."/>
            <person name="Li W.-J."/>
        </authorList>
    </citation>
    <scope>NUCLEOTIDE SEQUENCE [LARGE SCALE GENOMIC DNA]</scope>
    <source>
        <strain evidence="2 3">SYSU G07232</strain>
    </source>
</reference>
<comment type="caution">
    <text evidence="2">The sequence shown here is derived from an EMBL/GenBank/DDBJ whole genome shotgun (WGS) entry which is preliminary data.</text>
</comment>
<evidence type="ECO:0000313" key="3">
    <source>
        <dbReference type="Proteomes" id="UP001321492"/>
    </source>
</evidence>
<dbReference type="RefSeq" id="WP_283741339.1">
    <property type="nucleotide sequence ID" value="NZ_JASJEV010000008.1"/>
</dbReference>
<dbReference type="EMBL" id="JASJEV010000008">
    <property type="protein sequence ID" value="MDJ1159345.1"/>
    <property type="molecule type" value="Genomic_DNA"/>
</dbReference>
<sequence>MRFLPDLRDHAPPALLAARVMAMAGDAAGAAHRQCPHGIGRVCVDLFGILSERGRDPLIDRAVVLGLSGFAGGLLSLEAERLMARLADKRFIRLAGGKLVPFATSAIRYRRERLLAPPDRLYLTVWDAAGATLAIIDRPLPAAGRGLPSSLPLTAEAAARRPLARLPG</sequence>
<feature type="domain" description="Serine dehydratase beta chain" evidence="1">
    <location>
        <begin position="36"/>
        <end position="133"/>
    </location>
</feature>
<gene>
    <name evidence="2" type="ORF">QNA08_13980</name>
</gene>
<dbReference type="Proteomes" id="UP001321492">
    <property type="component" value="Unassembled WGS sequence"/>
</dbReference>
<evidence type="ECO:0000259" key="1">
    <source>
        <dbReference type="Pfam" id="PF03315"/>
    </source>
</evidence>
<accession>A0ABT7AIY6</accession>
<dbReference type="Pfam" id="PF03315">
    <property type="entry name" value="SDH_beta"/>
    <property type="match status" value="1"/>
</dbReference>
<dbReference type="InterPro" id="IPR005131">
    <property type="entry name" value="Ser_deHydtase_bsu"/>
</dbReference>
<dbReference type="Gene3D" id="3.30.1330.90">
    <property type="entry name" value="D-3-phosphoglycerate dehydrogenase, domain 3"/>
    <property type="match status" value="1"/>
</dbReference>
<dbReference type="InterPro" id="IPR029009">
    <property type="entry name" value="ASB_dom_sf"/>
</dbReference>
<protein>
    <submittedName>
        <fullName evidence="2">Serine dehydratase beta chain</fullName>
    </submittedName>
</protein>
<evidence type="ECO:0000313" key="2">
    <source>
        <dbReference type="EMBL" id="MDJ1159345.1"/>
    </source>
</evidence>
<organism evidence="2 3">
    <name type="scientific">Chelatococcus albus</name>
    <dbReference type="NCBI Taxonomy" id="3047466"/>
    <lineage>
        <taxon>Bacteria</taxon>
        <taxon>Pseudomonadati</taxon>
        <taxon>Pseudomonadota</taxon>
        <taxon>Alphaproteobacteria</taxon>
        <taxon>Hyphomicrobiales</taxon>
        <taxon>Chelatococcaceae</taxon>
        <taxon>Chelatococcus</taxon>
    </lineage>
</organism>
<keyword evidence="3" id="KW-1185">Reference proteome</keyword>
<proteinExistence type="predicted"/>